<reference evidence="2 3" key="1">
    <citation type="journal article" date="2015" name="Microbiome">
        <title>Genomic resolution of linkages in carbon, nitrogen, and sulfur cycling among widespread estuary sediment bacteria.</title>
        <authorList>
            <person name="Baker B.J."/>
            <person name="Lazar C.S."/>
            <person name="Teske A.P."/>
            <person name="Dick G.J."/>
        </authorList>
    </citation>
    <scope>NUCLEOTIDE SEQUENCE [LARGE SCALE GENOMIC DNA]</scope>
    <source>
        <strain evidence="2">SM23_42</strain>
    </source>
</reference>
<dbReference type="PANTHER" id="PTHR38342:SF1">
    <property type="entry name" value="SLR5037 PROTEIN"/>
    <property type="match status" value="1"/>
</dbReference>
<dbReference type="CDD" id="cd14797">
    <property type="entry name" value="DUF302"/>
    <property type="match status" value="1"/>
</dbReference>
<dbReference type="SUPFAM" id="SSF103247">
    <property type="entry name" value="TT1751-like"/>
    <property type="match status" value="1"/>
</dbReference>
<evidence type="ECO:0000313" key="2">
    <source>
        <dbReference type="EMBL" id="KPK64391.1"/>
    </source>
</evidence>
<gene>
    <name evidence="2" type="ORF">AMJ83_02715</name>
</gene>
<dbReference type="AlphaFoldDB" id="A0A0S8FUM7"/>
<evidence type="ECO:0000259" key="1">
    <source>
        <dbReference type="Pfam" id="PF03625"/>
    </source>
</evidence>
<proteinExistence type="predicted"/>
<dbReference type="InterPro" id="IPR035923">
    <property type="entry name" value="TT1751-like_sf"/>
</dbReference>
<sequence length="111" mass="12512">MQKVEQELQKEGFKILTTIDAQAKFKEKLDIDFPKYMILGACNPKLAHKAISTEWNIGLLLPCNVIVYEKNNKVWVGIMKPTAAMSSVENEALEGLASEVEAKLKRTFDNI</sequence>
<dbReference type="Proteomes" id="UP000051373">
    <property type="component" value="Unassembled WGS sequence"/>
</dbReference>
<comment type="caution">
    <text evidence="2">The sequence shown here is derived from an EMBL/GenBank/DDBJ whole genome shotgun (WGS) entry which is preliminary data.</text>
</comment>
<dbReference type="InterPro" id="IPR016796">
    <property type="entry name" value="UCP021774"/>
</dbReference>
<dbReference type="EMBL" id="LJUJ01000003">
    <property type="protein sequence ID" value="KPK64391.1"/>
    <property type="molecule type" value="Genomic_DNA"/>
</dbReference>
<dbReference type="PANTHER" id="PTHR38342">
    <property type="entry name" value="SLR5037 PROTEIN"/>
    <property type="match status" value="1"/>
</dbReference>
<accession>A0A0S8FUM7</accession>
<name>A0A0S8FUM7_UNCW3</name>
<organism evidence="2 3">
    <name type="scientific">candidate division WOR_3 bacterium SM23_42</name>
    <dbReference type="NCBI Taxonomy" id="1703779"/>
    <lineage>
        <taxon>Bacteria</taxon>
        <taxon>Bacteria division WOR-3</taxon>
    </lineage>
</organism>
<dbReference type="STRING" id="1703779.AMJ83_02715"/>
<dbReference type="Pfam" id="PF03625">
    <property type="entry name" value="DUF302"/>
    <property type="match status" value="1"/>
</dbReference>
<dbReference type="PIRSF" id="PIRSF021774">
    <property type="entry name" value="UCP021774"/>
    <property type="match status" value="1"/>
</dbReference>
<dbReference type="PATRIC" id="fig|1703779.3.peg.543"/>
<dbReference type="InterPro" id="IPR005180">
    <property type="entry name" value="DUF302"/>
</dbReference>
<dbReference type="Gene3D" id="3.30.310.70">
    <property type="entry name" value="TT1751-like domain"/>
    <property type="match status" value="1"/>
</dbReference>
<feature type="domain" description="DUF302" evidence="1">
    <location>
        <begin position="19"/>
        <end position="81"/>
    </location>
</feature>
<protein>
    <recommendedName>
        <fullName evidence="1">DUF302 domain-containing protein</fullName>
    </recommendedName>
</protein>
<evidence type="ECO:0000313" key="3">
    <source>
        <dbReference type="Proteomes" id="UP000051373"/>
    </source>
</evidence>